<feature type="domain" description="Reverse transcriptase Ty1/copia-type" evidence="2">
    <location>
        <begin position="308"/>
        <end position="436"/>
    </location>
</feature>
<name>A0A445H3X9_GLYSO</name>
<proteinExistence type="predicted"/>
<dbReference type="AlphaFoldDB" id="A0A445H3X9"/>
<dbReference type="InterPro" id="IPR043502">
    <property type="entry name" value="DNA/RNA_pol_sf"/>
</dbReference>
<dbReference type="SUPFAM" id="SSF56672">
    <property type="entry name" value="DNA/RNA polymerases"/>
    <property type="match status" value="1"/>
</dbReference>
<evidence type="ECO:0000259" key="2">
    <source>
        <dbReference type="Pfam" id="PF07727"/>
    </source>
</evidence>
<feature type="domain" description="GAG-pre-integrase" evidence="3">
    <location>
        <begin position="168"/>
        <end position="215"/>
    </location>
</feature>
<feature type="region of interest" description="Disordered" evidence="1">
    <location>
        <begin position="71"/>
        <end position="100"/>
    </location>
</feature>
<comment type="caution">
    <text evidence="4">The sequence shown here is derived from an EMBL/GenBank/DDBJ whole genome shotgun (WGS) entry which is preliminary data.</text>
</comment>
<dbReference type="GO" id="GO:0003887">
    <property type="term" value="F:DNA-directed DNA polymerase activity"/>
    <property type="evidence" value="ECO:0007669"/>
    <property type="project" value="UniProtKB-EC"/>
</dbReference>
<dbReference type="Pfam" id="PF07727">
    <property type="entry name" value="RVT_2"/>
    <property type="match status" value="1"/>
</dbReference>
<dbReference type="EC" id="2.7.7.7" evidence="4 5"/>
<evidence type="ECO:0000313" key="4">
    <source>
        <dbReference type="EMBL" id="RZB68276.1"/>
    </source>
</evidence>
<dbReference type="Pfam" id="PF13976">
    <property type="entry name" value="gag_pre-integrs"/>
    <property type="match status" value="1"/>
</dbReference>
<sequence>MILSMRTQRGSIHLSFHHDFEYENTKGFYSSLYIVASIFANLDSVPVLNGANFKDWKENILKQEKIESTHVVSTSKDKGKRKRIEEPKNEAAKGPTQKKQNQCDSCFFCTLVPRNTWWLDSGATTNISVSMHGCLSYRKPIDSKRWIYVGDASYGESFNTKLCGTKCRINNTNSGALWYKRLGHISKNKIEQLVSNRILDSIDFTSFDVCVECIKDMTVQVNNVWGLLPEQTQDPQEPMLHEPVPLRRSIRERRSTIPDDYVVFLREHEENNGMMEDDPVNFHQAMQDSNSEKWIEAMNKEYKSMQDNKVWELVPLPEGVKPIGCKWIFKTKWDSNGNVERYKARLVAKGYTQKEGIDFKETFSPVSSKNYFRTIMALVAHYDLELHQMDVKTTFLNDNIDGTIYMVQSENFVSGDPKNMVCKLTKSIYELKQASRQCGSKYIFLVLCVDDILLVTNDIGMLHETKRFLSRNFEMKDLGDASFVLGIQIHRDRSWGIQGLSQRSYIEKIFEQSMNGLLERSQKGYEVFEENKVLYAHIQEVRSVGDYWIPLIGVTPLEKLNDRRARINDVTGFYVWFKRGSIRQGFDRICQNQIVNSLLKISFVRLRYLKIHFSLEKSSNFGTLDSLLDRA</sequence>
<keyword evidence="6" id="KW-1185">Reference proteome</keyword>
<gene>
    <name evidence="4" type="ORF">D0Y65_038174</name>
</gene>
<evidence type="ECO:0000259" key="3">
    <source>
        <dbReference type="Pfam" id="PF13976"/>
    </source>
</evidence>
<dbReference type="InterPro" id="IPR013103">
    <property type="entry name" value="RVT_2"/>
</dbReference>
<protein>
    <submittedName>
        <fullName evidence="4">Retrovirus-related Pol polyprotein from transposon TNT 1-94 isoform A</fullName>
        <ecNumber evidence="4 5">2.7.7.7</ecNumber>
    </submittedName>
    <submittedName>
        <fullName evidence="5">Retrovirus-related Pol polyprotein from transposon TNT 1-94 isoform B</fullName>
    </submittedName>
</protein>
<reference evidence="4 6" key="1">
    <citation type="submission" date="2018-09" db="EMBL/GenBank/DDBJ databases">
        <title>A high-quality reference genome of wild soybean provides a powerful tool to mine soybean genomes.</title>
        <authorList>
            <person name="Xie M."/>
            <person name="Chung C.Y.L."/>
            <person name="Li M.-W."/>
            <person name="Wong F.-L."/>
            <person name="Chan T.-F."/>
            <person name="Lam H.-M."/>
        </authorList>
    </citation>
    <scope>NUCLEOTIDE SEQUENCE [LARGE SCALE GENOMIC DNA]</scope>
    <source>
        <strain evidence="6">cv. W05</strain>
        <tissue evidence="4">Hypocotyl of etiolated seedlings</tissue>
    </source>
</reference>
<dbReference type="EMBL" id="QZWG01000014">
    <property type="protein sequence ID" value="RZB68276.1"/>
    <property type="molecule type" value="Genomic_DNA"/>
</dbReference>
<keyword evidence="4" id="KW-0808">Transferase</keyword>
<dbReference type="InterPro" id="IPR025724">
    <property type="entry name" value="GAG-pre-integrase_dom"/>
</dbReference>
<evidence type="ECO:0000313" key="5">
    <source>
        <dbReference type="EMBL" id="RZB68277.1"/>
    </source>
</evidence>
<accession>A0A445H3X9</accession>
<dbReference type="EMBL" id="QZWG01000014">
    <property type="protein sequence ID" value="RZB68277.1"/>
    <property type="molecule type" value="Genomic_DNA"/>
</dbReference>
<keyword evidence="4" id="KW-0548">Nucleotidyltransferase</keyword>
<evidence type="ECO:0000313" key="6">
    <source>
        <dbReference type="Proteomes" id="UP000289340"/>
    </source>
</evidence>
<organism evidence="4 6">
    <name type="scientific">Glycine soja</name>
    <name type="common">Wild soybean</name>
    <dbReference type="NCBI Taxonomy" id="3848"/>
    <lineage>
        <taxon>Eukaryota</taxon>
        <taxon>Viridiplantae</taxon>
        <taxon>Streptophyta</taxon>
        <taxon>Embryophyta</taxon>
        <taxon>Tracheophyta</taxon>
        <taxon>Spermatophyta</taxon>
        <taxon>Magnoliopsida</taxon>
        <taxon>eudicotyledons</taxon>
        <taxon>Gunneridae</taxon>
        <taxon>Pentapetalae</taxon>
        <taxon>rosids</taxon>
        <taxon>fabids</taxon>
        <taxon>Fabales</taxon>
        <taxon>Fabaceae</taxon>
        <taxon>Papilionoideae</taxon>
        <taxon>50 kb inversion clade</taxon>
        <taxon>NPAAA clade</taxon>
        <taxon>indigoferoid/millettioid clade</taxon>
        <taxon>Phaseoleae</taxon>
        <taxon>Glycine</taxon>
        <taxon>Glycine subgen. Soja</taxon>
    </lineage>
</organism>
<evidence type="ECO:0000256" key="1">
    <source>
        <dbReference type="SAM" id="MobiDB-lite"/>
    </source>
</evidence>
<dbReference type="Proteomes" id="UP000289340">
    <property type="component" value="Chromosome 14"/>
</dbReference>